<gene>
    <name evidence="1" type="ORF">ERS852492_01657</name>
</gene>
<accession>A0A174ZE04</accession>
<organism evidence="1 2">
    <name type="scientific">Lachnospira eligens</name>
    <dbReference type="NCBI Taxonomy" id="39485"/>
    <lineage>
        <taxon>Bacteria</taxon>
        <taxon>Bacillati</taxon>
        <taxon>Bacillota</taxon>
        <taxon>Clostridia</taxon>
        <taxon>Lachnospirales</taxon>
        <taxon>Lachnospiraceae</taxon>
        <taxon>Lachnospira</taxon>
    </lineage>
</organism>
<evidence type="ECO:0000313" key="2">
    <source>
        <dbReference type="Proteomes" id="UP000095780"/>
    </source>
</evidence>
<dbReference type="Proteomes" id="UP000095780">
    <property type="component" value="Unassembled WGS sequence"/>
</dbReference>
<dbReference type="EMBL" id="CZBV01000004">
    <property type="protein sequence ID" value="CUQ85613.1"/>
    <property type="molecule type" value="Genomic_DNA"/>
</dbReference>
<name>A0A174ZE04_9FIRM</name>
<sequence length="117" mass="13167">MKILLLIGYKAGLYDIIIVNIWSICISCFIGNQIRNDSAFVVDASLSIYEHQSTVCPNVPIRSLIYFTAILSDMLSGRGGVNKLITLLLSDGRTEDLKRYASDKEYQIQLLKEYGLM</sequence>
<protein>
    <submittedName>
        <fullName evidence="1">Uncharacterized protein</fullName>
    </submittedName>
</protein>
<proteinExistence type="predicted"/>
<reference evidence="1 2" key="1">
    <citation type="submission" date="2015-09" db="EMBL/GenBank/DDBJ databases">
        <authorList>
            <consortium name="Pathogen Informatics"/>
        </authorList>
    </citation>
    <scope>NUCLEOTIDE SEQUENCE [LARGE SCALE GENOMIC DNA]</scope>
    <source>
        <strain evidence="1 2">2789STDY5834878</strain>
    </source>
</reference>
<dbReference type="AlphaFoldDB" id="A0A174ZE04"/>
<evidence type="ECO:0000313" key="1">
    <source>
        <dbReference type="EMBL" id="CUQ85613.1"/>
    </source>
</evidence>